<sequence length="51" mass="5257">VILGIETSCDETAAAVVERAQLVRSSVVSSQADRHAPFGGVVPEIAGRAHV</sequence>
<dbReference type="PANTHER" id="PTHR11735:SF6">
    <property type="entry name" value="TRNA N6-ADENOSINE THREONYLCARBAMOYLTRANSFERASE, MITOCHONDRIAL"/>
    <property type="match status" value="1"/>
</dbReference>
<dbReference type="EMBL" id="UINC01050868">
    <property type="protein sequence ID" value="SVB64345.1"/>
    <property type="molecule type" value="Genomic_DNA"/>
</dbReference>
<dbReference type="InterPro" id="IPR000905">
    <property type="entry name" value="Gcp-like_dom"/>
</dbReference>
<dbReference type="Pfam" id="PF00814">
    <property type="entry name" value="TsaD"/>
    <property type="match status" value="1"/>
</dbReference>
<dbReference type="PANTHER" id="PTHR11735">
    <property type="entry name" value="TRNA N6-ADENOSINE THREONYLCARBAMOYLTRANSFERASE"/>
    <property type="match status" value="1"/>
</dbReference>
<gene>
    <name evidence="2" type="ORF">METZ01_LOCUS217199</name>
</gene>
<dbReference type="Gene3D" id="3.30.420.40">
    <property type="match status" value="1"/>
</dbReference>
<accession>A0A382FP32</accession>
<protein>
    <recommendedName>
        <fullName evidence="1">Gcp-like domain-containing protein</fullName>
    </recommendedName>
</protein>
<dbReference type="AlphaFoldDB" id="A0A382FP32"/>
<name>A0A382FP32_9ZZZZ</name>
<evidence type="ECO:0000259" key="1">
    <source>
        <dbReference type="Pfam" id="PF00814"/>
    </source>
</evidence>
<feature type="domain" description="Gcp-like" evidence="1">
    <location>
        <begin position="23"/>
        <end position="51"/>
    </location>
</feature>
<proteinExistence type="predicted"/>
<organism evidence="2">
    <name type="scientific">marine metagenome</name>
    <dbReference type="NCBI Taxonomy" id="408172"/>
    <lineage>
        <taxon>unclassified sequences</taxon>
        <taxon>metagenomes</taxon>
        <taxon>ecological metagenomes</taxon>
    </lineage>
</organism>
<feature type="non-terminal residue" evidence="2">
    <location>
        <position position="51"/>
    </location>
</feature>
<reference evidence="2" key="1">
    <citation type="submission" date="2018-05" db="EMBL/GenBank/DDBJ databases">
        <authorList>
            <person name="Lanie J.A."/>
            <person name="Ng W.-L."/>
            <person name="Kazmierczak K.M."/>
            <person name="Andrzejewski T.M."/>
            <person name="Davidsen T.M."/>
            <person name="Wayne K.J."/>
            <person name="Tettelin H."/>
            <person name="Glass J.I."/>
            <person name="Rusch D."/>
            <person name="Podicherti R."/>
            <person name="Tsui H.-C.T."/>
            <person name="Winkler M.E."/>
        </authorList>
    </citation>
    <scope>NUCLEOTIDE SEQUENCE</scope>
</reference>
<evidence type="ECO:0000313" key="2">
    <source>
        <dbReference type="EMBL" id="SVB64345.1"/>
    </source>
</evidence>
<feature type="non-terminal residue" evidence="2">
    <location>
        <position position="1"/>
    </location>
</feature>